<dbReference type="EMBL" id="JXTI01000029">
    <property type="protein sequence ID" value="KWX14554.1"/>
    <property type="molecule type" value="Genomic_DNA"/>
</dbReference>
<organism evidence="2 3">
    <name type="scientific">Giardia duodenalis assemblage B</name>
    <dbReference type="NCBI Taxonomy" id="1394984"/>
    <lineage>
        <taxon>Eukaryota</taxon>
        <taxon>Metamonada</taxon>
        <taxon>Diplomonadida</taxon>
        <taxon>Hexamitidae</taxon>
        <taxon>Giardiinae</taxon>
        <taxon>Giardia</taxon>
    </lineage>
</organism>
<gene>
    <name evidence="2" type="ORF">QR46_1439</name>
</gene>
<proteinExistence type="predicted"/>
<comment type="caution">
    <text evidence="2">The sequence shown here is derived from an EMBL/GenBank/DDBJ whole genome shotgun (WGS) entry which is preliminary data.</text>
</comment>
<name>A0A132NWW5_GIAIN</name>
<accession>A0A132NWW5</accession>
<reference evidence="2 3" key="1">
    <citation type="journal article" date="2015" name="Mol. Biochem. Parasitol.">
        <title>Identification of polymorphic genes for use in assemblage B genotyping assays through comparative genomics of multiple assemblage B Giardia duodenalis isolates.</title>
        <authorList>
            <person name="Wielinga C."/>
            <person name="Thompson R.C."/>
            <person name="Monis P."/>
            <person name="Ryan U."/>
        </authorList>
    </citation>
    <scope>NUCLEOTIDE SEQUENCE [LARGE SCALE GENOMIC DNA]</scope>
    <source>
        <strain evidence="2 3">BAH15c1</strain>
    </source>
</reference>
<dbReference type="OrthoDB" id="10255663at2759"/>
<evidence type="ECO:0000313" key="2">
    <source>
        <dbReference type="EMBL" id="KWX14554.1"/>
    </source>
</evidence>
<evidence type="ECO:0000313" key="3">
    <source>
        <dbReference type="Proteomes" id="UP000070089"/>
    </source>
</evidence>
<dbReference type="AlphaFoldDB" id="A0A132NWW5"/>
<evidence type="ECO:0000256" key="1">
    <source>
        <dbReference type="SAM" id="MobiDB-lite"/>
    </source>
</evidence>
<sequence>MSATDEEQELELLRDMLRTKKAYGSIYPARLKELTARELYDLAKVDESLFEIKQPPPLEIHTATHDTAVIADLLQSMSSYPRIRDIAFPTSSVSIMSFLLSGDQHTSAGSDAPNGTQRSETTGWTQESAGI</sequence>
<protein>
    <submittedName>
        <fullName evidence="2">Uncharacterized protein</fullName>
    </submittedName>
</protein>
<dbReference type="VEuPathDB" id="GiardiaDB:QR46_1439"/>
<feature type="region of interest" description="Disordered" evidence="1">
    <location>
        <begin position="104"/>
        <end position="131"/>
    </location>
</feature>
<dbReference type="Proteomes" id="UP000070089">
    <property type="component" value="Unassembled WGS sequence"/>
</dbReference>